<proteinExistence type="predicted"/>
<evidence type="ECO:0000313" key="2">
    <source>
        <dbReference type="Proteomes" id="UP001225611"/>
    </source>
</evidence>
<organism evidence="1 2">
    <name type="scientific">Agrobacterium cucumeris</name>
    <dbReference type="NCBI Taxonomy" id="2862866"/>
    <lineage>
        <taxon>Bacteria</taxon>
        <taxon>Pseudomonadati</taxon>
        <taxon>Pseudomonadota</taxon>
        <taxon>Alphaproteobacteria</taxon>
        <taxon>Hyphomicrobiales</taxon>
        <taxon>Rhizobiaceae</taxon>
        <taxon>Rhizobium/Agrobacterium group</taxon>
        <taxon>Agrobacterium</taxon>
    </lineage>
</organism>
<dbReference type="EMBL" id="CP080387">
    <property type="protein sequence ID" value="WHO06963.1"/>
    <property type="molecule type" value="Genomic_DNA"/>
</dbReference>
<evidence type="ECO:0000313" key="1">
    <source>
        <dbReference type="EMBL" id="WHO06963.1"/>
    </source>
</evidence>
<name>A0ABY8RIM3_9HYPH</name>
<reference evidence="1 2" key="1">
    <citation type="journal article" date="2023" name="Syst. Appl. Microbiol.">
        <title>Agrobacterium cucumeris sp. nov. isolated from crazy roots on cucumber (Cucumis sativus).</title>
        <authorList>
            <person name="Warabieda M."/>
            <person name="Kuzmanovic N."/>
            <person name="Trzcinski P."/>
            <person name="Pulawska J."/>
        </authorList>
    </citation>
    <scope>NUCLEOTIDE SEQUENCE [LARGE SCALE GENOMIC DNA]</scope>
    <source>
        <strain evidence="1 2">O132</strain>
    </source>
</reference>
<gene>
    <name evidence="1" type="ORF">KZ699_07495</name>
</gene>
<protein>
    <submittedName>
        <fullName evidence="1">Uncharacterized protein</fullName>
    </submittedName>
</protein>
<dbReference type="RefSeq" id="WP_269699771.1">
    <property type="nucleotide sequence ID" value="NZ_CP080387.1"/>
</dbReference>
<sequence>MPEKWKKVVFASLAVIAVLAGTYVFSEGLLNNSKEVGKYKVGTQRLEINKGGDWMLTLESGARTGTWKNVGDEKIVFRVNGSAGAGFTCGFQFPYGPDRIYLLNCPLEGIYPRI</sequence>
<accession>A0ABY8RIM3</accession>
<dbReference type="Proteomes" id="UP001225611">
    <property type="component" value="Chromosome 1"/>
</dbReference>
<keyword evidence="2" id="KW-1185">Reference proteome</keyword>